<keyword evidence="4 7" id="KW-0064">Aspartyl protease</keyword>
<dbReference type="GO" id="GO:0006508">
    <property type="term" value="P:proteolysis"/>
    <property type="evidence" value="ECO:0007669"/>
    <property type="project" value="UniProtKB-KW"/>
</dbReference>
<dbReference type="PROSITE" id="PS51767">
    <property type="entry name" value="PEPTIDASE_A1"/>
    <property type="match status" value="1"/>
</dbReference>
<evidence type="ECO:0000256" key="8">
    <source>
        <dbReference type="SAM" id="MobiDB-lite"/>
    </source>
</evidence>
<dbReference type="InterPro" id="IPR033121">
    <property type="entry name" value="PEPTIDASE_A1"/>
</dbReference>
<dbReference type="EMBL" id="AZHA01000012">
    <property type="protein sequence ID" value="OAA43472.1"/>
    <property type="molecule type" value="Genomic_DNA"/>
</dbReference>
<name>A0A167E847_9HYPO</name>
<evidence type="ECO:0000256" key="2">
    <source>
        <dbReference type="ARBA" id="ARBA00022670"/>
    </source>
</evidence>
<keyword evidence="5 7" id="KW-0378">Hydrolase</keyword>
<dbReference type="PRINTS" id="PR00792">
    <property type="entry name" value="PEPSIN"/>
</dbReference>
<dbReference type="Gene3D" id="2.40.70.10">
    <property type="entry name" value="Acid Proteases"/>
    <property type="match status" value="2"/>
</dbReference>
<evidence type="ECO:0000256" key="1">
    <source>
        <dbReference type="ARBA" id="ARBA00007447"/>
    </source>
</evidence>
<evidence type="ECO:0000313" key="12">
    <source>
        <dbReference type="Proteomes" id="UP000076863"/>
    </source>
</evidence>
<feature type="region of interest" description="Disordered" evidence="8">
    <location>
        <begin position="440"/>
        <end position="460"/>
    </location>
</feature>
<reference evidence="11 12" key="1">
    <citation type="journal article" date="2016" name="Genome Biol. Evol.">
        <title>Divergent and convergent evolution of fungal pathogenicity.</title>
        <authorList>
            <person name="Shang Y."/>
            <person name="Xiao G."/>
            <person name="Zheng P."/>
            <person name="Cen K."/>
            <person name="Zhan S."/>
            <person name="Wang C."/>
        </authorList>
    </citation>
    <scope>NUCLEOTIDE SEQUENCE [LARGE SCALE GENOMIC DNA]</scope>
    <source>
        <strain evidence="11 12">RCEF 3172</strain>
    </source>
</reference>
<dbReference type="PANTHER" id="PTHR47966">
    <property type="entry name" value="BETA-SITE APP-CLEAVING ENZYME, ISOFORM A-RELATED"/>
    <property type="match status" value="1"/>
</dbReference>
<evidence type="ECO:0000256" key="6">
    <source>
        <dbReference type="PIRSR" id="PIRSR601461-1"/>
    </source>
</evidence>
<dbReference type="Proteomes" id="UP000076863">
    <property type="component" value="Unassembled WGS sequence"/>
</dbReference>
<dbReference type="SUPFAM" id="SSF50630">
    <property type="entry name" value="Acid proteases"/>
    <property type="match status" value="1"/>
</dbReference>
<feature type="signal peptide" evidence="9">
    <location>
        <begin position="1"/>
        <end position="16"/>
    </location>
</feature>
<dbReference type="InterPro" id="IPR001969">
    <property type="entry name" value="Aspartic_peptidase_AS"/>
</dbReference>
<evidence type="ECO:0000259" key="10">
    <source>
        <dbReference type="PROSITE" id="PS51767"/>
    </source>
</evidence>
<evidence type="ECO:0000256" key="9">
    <source>
        <dbReference type="SAM" id="SignalP"/>
    </source>
</evidence>
<dbReference type="GO" id="GO:0004190">
    <property type="term" value="F:aspartic-type endopeptidase activity"/>
    <property type="evidence" value="ECO:0007669"/>
    <property type="project" value="UniProtKB-KW"/>
</dbReference>
<evidence type="ECO:0000313" key="11">
    <source>
        <dbReference type="EMBL" id="OAA43472.1"/>
    </source>
</evidence>
<keyword evidence="12" id="KW-1185">Reference proteome</keyword>
<dbReference type="CDD" id="cd05474">
    <property type="entry name" value="SAP_like"/>
    <property type="match status" value="1"/>
</dbReference>
<protein>
    <submittedName>
        <fullName evidence="11">Candidapepsin-4</fullName>
    </submittedName>
</protein>
<comment type="similarity">
    <text evidence="1 7">Belongs to the peptidase A1 family.</text>
</comment>
<dbReference type="InterPro" id="IPR021109">
    <property type="entry name" value="Peptidase_aspartic_dom_sf"/>
</dbReference>
<keyword evidence="2 7" id="KW-0645">Protease</keyword>
<dbReference type="InterPro" id="IPR001461">
    <property type="entry name" value="Aspartic_peptidase_A1"/>
</dbReference>
<dbReference type="PROSITE" id="PS00141">
    <property type="entry name" value="ASP_PROTEASE"/>
    <property type="match status" value="1"/>
</dbReference>
<dbReference type="PANTHER" id="PTHR47966:SF65">
    <property type="entry name" value="ASPARTIC-TYPE ENDOPEPTIDASE"/>
    <property type="match status" value="1"/>
</dbReference>
<evidence type="ECO:0000256" key="7">
    <source>
        <dbReference type="RuleBase" id="RU000454"/>
    </source>
</evidence>
<evidence type="ECO:0000256" key="3">
    <source>
        <dbReference type="ARBA" id="ARBA00022729"/>
    </source>
</evidence>
<dbReference type="InterPro" id="IPR033876">
    <property type="entry name" value="SAP-like"/>
</dbReference>
<dbReference type="AlphaFoldDB" id="A0A167E847"/>
<feature type="active site" evidence="6">
    <location>
        <position position="77"/>
    </location>
</feature>
<gene>
    <name evidence="11" type="ORF">BBO_04615</name>
</gene>
<feature type="chain" id="PRO_5007885626" evidence="9">
    <location>
        <begin position="17"/>
        <end position="487"/>
    </location>
</feature>
<evidence type="ECO:0000256" key="4">
    <source>
        <dbReference type="ARBA" id="ARBA00022750"/>
    </source>
</evidence>
<accession>A0A167E847</accession>
<feature type="domain" description="Peptidase A1" evidence="10">
    <location>
        <begin position="59"/>
        <end position="418"/>
    </location>
</feature>
<organism evidence="11 12">
    <name type="scientific">Beauveria brongniartii RCEF 3172</name>
    <dbReference type="NCBI Taxonomy" id="1081107"/>
    <lineage>
        <taxon>Eukaryota</taxon>
        <taxon>Fungi</taxon>
        <taxon>Dikarya</taxon>
        <taxon>Ascomycota</taxon>
        <taxon>Pezizomycotina</taxon>
        <taxon>Sordariomycetes</taxon>
        <taxon>Hypocreomycetidae</taxon>
        <taxon>Hypocreales</taxon>
        <taxon>Cordycipitaceae</taxon>
        <taxon>Beauveria</taxon>
        <taxon>Beauveria brongniartii</taxon>
    </lineage>
</organism>
<dbReference type="Pfam" id="PF00026">
    <property type="entry name" value="Asp"/>
    <property type="match status" value="1"/>
</dbReference>
<feature type="active site" evidence="6">
    <location>
        <position position="274"/>
    </location>
</feature>
<evidence type="ECO:0000256" key="5">
    <source>
        <dbReference type="ARBA" id="ARBA00022801"/>
    </source>
</evidence>
<proteinExistence type="inferred from homology"/>
<keyword evidence="3 9" id="KW-0732">Signal</keyword>
<dbReference type="OrthoDB" id="771136at2759"/>
<comment type="caution">
    <text evidence="11">The sequence shown here is derived from an EMBL/GenBank/DDBJ whole genome shotgun (WGS) entry which is preliminary data.</text>
</comment>
<sequence length="487" mass="51455">MRDLVALSALVGLAAAGTVSVDVHKKLSADLYDVLKIHKRSGDPIIDLKALNNVTGAGYFADLGIGTPPQVLTFHLDTGSSDTWVNLKGNDFCRNGRPQQGIPPRCLKQFDPTASSTYKTAIRDGFKIAYLDGSTASGDYFNDTVTVSDSISIKNQQLGLAKTSSSVSGLMGLGMSIAVAAKKQYPTIIENLVSQGLIDTPAFSLYLDAITETHGSFLFGGIDTKKYIGDLATLPLVADDIHGSENVTSYAVELGGFTVDGVSTPTLKTKAILDTGATLILLPGRVVKPIFETLRIVTLADVASPFIDCGAAKGSKIKFKFQFKGKTIEVPLKEMIINSFEDNQDLFKSSSLRSSFRNMDKVCMFGIASADDYKTQEPDPFDSGSSSSNEPEYALLGDTFLRSAYVVYDLAGQEIGLAQAYPKSNETNIVSLKANSKIPTIKGMDAPPEETGSDTGTNKDSAAGIARAPSAAAAAALALVVAAVAAL</sequence>